<evidence type="ECO:0000256" key="10">
    <source>
        <dbReference type="SAM" id="Phobius"/>
    </source>
</evidence>
<dbReference type="SMART" id="SM00303">
    <property type="entry name" value="GPS"/>
    <property type="match status" value="1"/>
</dbReference>
<feature type="transmembrane region" description="Helical" evidence="10">
    <location>
        <begin position="403"/>
        <end position="426"/>
    </location>
</feature>
<dbReference type="FunFam" id="1.20.1070.10:FF:000058">
    <property type="entry name" value="Adhesion G protein-coupled receptor F5"/>
    <property type="match status" value="1"/>
</dbReference>
<feature type="domain" description="GAIN-B" evidence="11">
    <location>
        <begin position="50"/>
        <end position="209"/>
    </location>
</feature>
<dbReference type="EMBL" id="JAIWYP010000004">
    <property type="protein sequence ID" value="KAH3837182.1"/>
    <property type="molecule type" value="Genomic_DNA"/>
</dbReference>
<protein>
    <submittedName>
        <fullName evidence="13">Uncharacterized protein</fullName>
    </submittedName>
</protein>
<keyword evidence="14" id="KW-1185">Reference proteome</keyword>
<evidence type="ECO:0000256" key="4">
    <source>
        <dbReference type="ARBA" id="ARBA00022737"/>
    </source>
</evidence>
<dbReference type="AlphaFoldDB" id="A0A9D4QNZ4"/>
<dbReference type="Gene3D" id="2.60.220.50">
    <property type="match status" value="1"/>
</dbReference>
<dbReference type="GO" id="GO:0005886">
    <property type="term" value="C:plasma membrane"/>
    <property type="evidence" value="ECO:0007669"/>
    <property type="project" value="UniProtKB-SubCell"/>
</dbReference>
<feature type="transmembrane region" description="Helical" evidence="10">
    <location>
        <begin position="321"/>
        <end position="340"/>
    </location>
</feature>
<dbReference type="Pfam" id="PF01825">
    <property type="entry name" value="GPS"/>
    <property type="match status" value="1"/>
</dbReference>
<keyword evidence="4" id="KW-0677">Repeat</keyword>
<evidence type="ECO:0000256" key="3">
    <source>
        <dbReference type="ARBA" id="ARBA00022692"/>
    </source>
</evidence>
<gene>
    <name evidence="13" type="ORF">DPMN_110562</name>
</gene>
<evidence type="ECO:0000259" key="11">
    <source>
        <dbReference type="PROSITE" id="PS50221"/>
    </source>
</evidence>
<dbReference type="PROSITE" id="PS50261">
    <property type="entry name" value="G_PROTEIN_RECEP_F2_4"/>
    <property type="match status" value="1"/>
</dbReference>
<feature type="region of interest" description="Disordered" evidence="9">
    <location>
        <begin position="473"/>
        <end position="520"/>
    </location>
</feature>
<evidence type="ECO:0000256" key="2">
    <source>
        <dbReference type="ARBA" id="ARBA00007343"/>
    </source>
</evidence>
<evidence type="ECO:0000256" key="7">
    <source>
        <dbReference type="ARBA" id="ARBA00023157"/>
    </source>
</evidence>
<comment type="caution">
    <text evidence="13">The sequence shown here is derived from an EMBL/GenBank/DDBJ whole genome shotgun (WGS) entry which is preliminary data.</text>
</comment>
<feature type="compositionally biased region" description="Polar residues" evidence="9">
    <location>
        <begin position="482"/>
        <end position="493"/>
    </location>
</feature>
<evidence type="ECO:0000256" key="8">
    <source>
        <dbReference type="ARBA" id="ARBA00023180"/>
    </source>
</evidence>
<dbReference type="InterPro" id="IPR000203">
    <property type="entry name" value="GPS"/>
</dbReference>
<sequence>MRNTLSWKSIEDNNDNKGNEKEKTGAAEVLQVVGRYIEVISKSMNASNDVSKTVKAANIVLHVSRLDTNTSDIRFPKEHEHEDIKSSILLPKSSLSQSSTFSTVVYKNLSGILSSNNVGNESNTQSFISSEVVAVTMDNWETNLDFSITLTLGYVQNKPGRPNCNFWNTSSFAWDTFGCSLSNSTTFSSTCTCNHLTNFAILISPWVEKNVNTFVLNLISIIGCSVSMLGLIITVVLHTALWRYMRSDRIILLLNLSCALIMSYAIFLGGVDRTENKIVCTTIAALLQYVYLVVFFLMLAEGIEIAVTVLYVFVTKSRLKWMLPCAWGCPAVIVGVSMGVTQMEGYGNKEFCWISLQGGLIWSFVGPAAIIIIVNLILLVLVIRTMFQAKTISERSTKGKTEAGVRCLCVLLPLMGSTWVIGLLYVNERMAWVQYVFAVCNSLQGLMIFICHCLLNPQLRAALKRRAKKQSSSYFSTNSTSAVPRNSKPQSIDLTDAERRKDVEGMEQNDGIGMSTTNLG</sequence>
<dbReference type="PROSITE" id="PS50221">
    <property type="entry name" value="GAIN_B"/>
    <property type="match status" value="1"/>
</dbReference>
<dbReference type="GO" id="GO:0007166">
    <property type="term" value="P:cell surface receptor signaling pathway"/>
    <property type="evidence" value="ECO:0007669"/>
    <property type="project" value="InterPro"/>
</dbReference>
<feature type="domain" description="G-protein coupled receptors family 2 profile 2" evidence="12">
    <location>
        <begin position="216"/>
        <end position="456"/>
    </location>
</feature>
<keyword evidence="7" id="KW-1015">Disulfide bond</keyword>
<comment type="similarity">
    <text evidence="2">Belongs to the G-protein coupled receptor 2 family. Adhesion G-protein coupled receptor (ADGR) subfamily.</text>
</comment>
<evidence type="ECO:0000313" key="14">
    <source>
        <dbReference type="Proteomes" id="UP000828390"/>
    </source>
</evidence>
<reference evidence="13" key="1">
    <citation type="journal article" date="2019" name="bioRxiv">
        <title>The Genome of the Zebra Mussel, Dreissena polymorpha: A Resource for Invasive Species Research.</title>
        <authorList>
            <person name="McCartney M.A."/>
            <person name="Auch B."/>
            <person name="Kono T."/>
            <person name="Mallez S."/>
            <person name="Zhang Y."/>
            <person name="Obille A."/>
            <person name="Becker A."/>
            <person name="Abrahante J.E."/>
            <person name="Garbe J."/>
            <person name="Badalamenti J.P."/>
            <person name="Herman A."/>
            <person name="Mangelson H."/>
            <person name="Liachko I."/>
            <person name="Sullivan S."/>
            <person name="Sone E.D."/>
            <person name="Koren S."/>
            <person name="Silverstein K.A.T."/>
            <person name="Beckman K.B."/>
            <person name="Gohl D.M."/>
        </authorList>
    </citation>
    <scope>NUCLEOTIDE SEQUENCE</scope>
    <source>
        <strain evidence="13">Duluth1</strain>
        <tissue evidence="13">Whole animal</tissue>
    </source>
</reference>
<evidence type="ECO:0000259" key="12">
    <source>
        <dbReference type="PROSITE" id="PS50261"/>
    </source>
</evidence>
<reference evidence="13" key="2">
    <citation type="submission" date="2020-11" db="EMBL/GenBank/DDBJ databases">
        <authorList>
            <person name="McCartney M.A."/>
            <person name="Auch B."/>
            <person name="Kono T."/>
            <person name="Mallez S."/>
            <person name="Becker A."/>
            <person name="Gohl D.M."/>
            <person name="Silverstein K.A.T."/>
            <person name="Koren S."/>
            <person name="Bechman K.B."/>
            <person name="Herman A."/>
            <person name="Abrahante J.E."/>
            <person name="Garbe J."/>
        </authorList>
    </citation>
    <scope>NUCLEOTIDE SEQUENCE</scope>
    <source>
        <strain evidence="13">Duluth1</strain>
        <tissue evidence="13">Whole animal</tissue>
    </source>
</reference>
<evidence type="ECO:0000256" key="1">
    <source>
        <dbReference type="ARBA" id="ARBA00004141"/>
    </source>
</evidence>
<feature type="region of interest" description="Disordered" evidence="9">
    <location>
        <begin position="1"/>
        <end position="23"/>
    </location>
</feature>
<keyword evidence="3 10" id="KW-0812">Transmembrane</keyword>
<feature type="transmembrane region" description="Helical" evidence="10">
    <location>
        <begin position="250"/>
        <end position="269"/>
    </location>
</feature>
<feature type="transmembrane region" description="Helical" evidence="10">
    <location>
        <begin position="360"/>
        <end position="383"/>
    </location>
</feature>
<dbReference type="InterPro" id="IPR057244">
    <property type="entry name" value="GAIN_B"/>
</dbReference>
<name>A0A9D4QNZ4_DREPO</name>
<evidence type="ECO:0000256" key="9">
    <source>
        <dbReference type="SAM" id="MobiDB-lite"/>
    </source>
</evidence>
<dbReference type="CDD" id="cd15040">
    <property type="entry name" value="7tmB2_Adhesion"/>
    <property type="match status" value="1"/>
</dbReference>
<accession>A0A9D4QNZ4</accession>
<comment type="subcellular location">
    <subcellularLocation>
        <location evidence="1">Membrane</location>
        <topology evidence="1">Multi-pass membrane protein</topology>
    </subcellularLocation>
</comment>
<keyword evidence="5 10" id="KW-1133">Transmembrane helix</keyword>
<dbReference type="PANTHER" id="PTHR12011:SF347">
    <property type="entry name" value="FI21270P1-RELATED"/>
    <property type="match status" value="1"/>
</dbReference>
<dbReference type="Pfam" id="PF00002">
    <property type="entry name" value="7tm_2"/>
    <property type="match status" value="1"/>
</dbReference>
<dbReference type="SUPFAM" id="SSF81321">
    <property type="entry name" value="Family A G protein-coupled receptor-like"/>
    <property type="match status" value="1"/>
</dbReference>
<dbReference type="InterPro" id="IPR046338">
    <property type="entry name" value="GAIN_dom_sf"/>
</dbReference>
<organism evidence="13 14">
    <name type="scientific">Dreissena polymorpha</name>
    <name type="common">Zebra mussel</name>
    <name type="synonym">Mytilus polymorpha</name>
    <dbReference type="NCBI Taxonomy" id="45954"/>
    <lineage>
        <taxon>Eukaryota</taxon>
        <taxon>Metazoa</taxon>
        <taxon>Spiralia</taxon>
        <taxon>Lophotrochozoa</taxon>
        <taxon>Mollusca</taxon>
        <taxon>Bivalvia</taxon>
        <taxon>Autobranchia</taxon>
        <taxon>Heteroconchia</taxon>
        <taxon>Euheterodonta</taxon>
        <taxon>Imparidentia</taxon>
        <taxon>Neoheterodontei</taxon>
        <taxon>Myida</taxon>
        <taxon>Dreissenoidea</taxon>
        <taxon>Dreissenidae</taxon>
        <taxon>Dreissena</taxon>
    </lineage>
</organism>
<evidence type="ECO:0000256" key="5">
    <source>
        <dbReference type="ARBA" id="ARBA00022989"/>
    </source>
</evidence>
<dbReference type="InterPro" id="IPR000832">
    <property type="entry name" value="GPCR_2_secretin-like"/>
</dbReference>
<feature type="transmembrane region" description="Helical" evidence="10">
    <location>
        <begin position="289"/>
        <end position="314"/>
    </location>
</feature>
<dbReference type="InterPro" id="IPR008077">
    <property type="entry name" value="GPCR_2_brain_angio_inhib"/>
</dbReference>
<evidence type="ECO:0000313" key="13">
    <source>
        <dbReference type="EMBL" id="KAH3837182.1"/>
    </source>
</evidence>
<dbReference type="InterPro" id="IPR017981">
    <property type="entry name" value="GPCR_2-like_7TM"/>
</dbReference>
<feature type="transmembrane region" description="Helical" evidence="10">
    <location>
        <begin position="432"/>
        <end position="455"/>
    </location>
</feature>
<proteinExistence type="inferred from homology"/>
<dbReference type="Gene3D" id="1.20.1070.10">
    <property type="entry name" value="Rhodopsin 7-helix transmembrane proteins"/>
    <property type="match status" value="1"/>
</dbReference>
<feature type="compositionally biased region" description="Basic and acidic residues" evidence="9">
    <location>
        <begin position="9"/>
        <end position="23"/>
    </location>
</feature>
<feature type="transmembrane region" description="Helical" evidence="10">
    <location>
        <begin position="214"/>
        <end position="238"/>
    </location>
</feature>
<keyword evidence="6 10" id="KW-0472">Membrane</keyword>
<dbReference type="Proteomes" id="UP000828390">
    <property type="component" value="Unassembled WGS sequence"/>
</dbReference>
<dbReference type="PRINTS" id="PR01694">
    <property type="entry name" value="BAIPRECURSOR"/>
</dbReference>
<keyword evidence="8" id="KW-0325">Glycoprotein</keyword>
<dbReference type="PANTHER" id="PTHR12011">
    <property type="entry name" value="ADHESION G-PROTEIN COUPLED RECEPTOR"/>
    <property type="match status" value="1"/>
</dbReference>
<evidence type="ECO:0000256" key="6">
    <source>
        <dbReference type="ARBA" id="ARBA00023136"/>
    </source>
</evidence>
<dbReference type="GO" id="GO:0004930">
    <property type="term" value="F:G protein-coupled receptor activity"/>
    <property type="evidence" value="ECO:0007669"/>
    <property type="project" value="InterPro"/>
</dbReference>
<dbReference type="PRINTS" id="PR00249">
    <property type="entry name" value="GPCRSECRETIN"/>
</dbReference>